<dbReference type="InterPro" id="IPR016040">
    <property type="entry name" value="NAD(P)-bd_dom"/>
</dbReference>
<dbReference type="SUPFAM" id="SSF51735">
    <property type="entry name" value="NAD(P)-binding Rossmann-fold domains"/>
    <property type="match status" value="1"/>
</dbReference>
<dbReference type="PANTHER" id="PTHR43162:SF1">
    <property type="entry name" value="PRESTALK A DIFFERENTIATION PROTEIN A"/>
    <property type="match status" value="1"/>
</dbReference>
<dbReference type="Gene3D" id="3.40.50.720">
    <property type="entry name" value="NAD(P)-binding Rossmann-like Domain"/>
    <property type="match status" value="1"/>
</dbReference>
<dbReference type="InterPro" id="IPR036291">
    <property type="entry name" value="NAD(P)-bd_dom_sf"/>
</dbReference>
<evidence type="ECO:0000313" key="2">
    <source>
        <dbReference type="EMBL" id="MCF2530067.1"/>
    </source>
</evidence>
<comment type="caution">
    <text evidence="2">The sequence shown here is derived from an EMBL/GenBank/DDBJ whole genome shotgun (WGS) entry which is preliminary data.</text>
</comment>
<organism evidence="2 3">
    <name type="scientific">Yinghuangia soli</name>
    <dbReference type="NCBI Taxonomy" id="2908204"/>
    <lineage>
        <taxon>Bacteria</taxon>
        <taxon>Bacillati</taxon>
        <taxon>Actinomycetota</taxon>
        <taxon>Actinomycetes</taxon>
        <taxon>Kitasatosporales</taxon>
        <taxon>Streptomycetaceae</taxon>
        <taxon>Yinghuangia</taxon>
    </lineage>
</organism>
<evidence type="ECO:0000259" key="1">
    <source>
        <dbReference type="Pfam" id="PF13460"/>
    </source>
</evidence>
<evidence type="ECO:0000313" key="3">
    <source>
        <dbReference type="Proteomes" id="UP001165378"/>
    </source>
</evidence>
<dbReference type="EMBL" id="JAKFHA010000014">
    <property type="protein sequence ID" value="MCF2530067.1"/>
    <property type="molecule type" value="Genomic_DNA"/>
</dbReference>
<name>A0AA41Q4Q4_9ACTN</name>
<reference evidence="2" key="1">
    <citation type="submission" date="2022-01" db="EMBL/GenBank/DDBJ databases">
        <title>Genome-Based Taxonomic Classification of the Phylum Actinobacteria.</title>
        <authorList>
            <person name="Gao Y."/>
        </authorList>
    </citation>
    <scope>NUCLEOTIDE SEQUENCE</scope>
    <source>
        <strain evidence="2">KLBMP 8922</strain>
    </source>
</reference>
<dbReference type="Proteomes" id="UP001165378">
    <property type="component" value="Unassembled WGS sequence"/>
</dbReference>
<proteinExistence type="predicted"/>
<keyword evidence="3" id="KW-1185">Reference proteome</keyword>
<dbReference type="RefSeq" id="WP_235054739.1">
    <property type="nucleotide sequence ID" value="NZ_JAKFHA010000014.1"/>
</dbReference>
<accession>A0AA41Q4Q4</accession>
<dbReference type="AlphaFoldDB" id="A0AA41Q4Q4"/>
<sequence length="276" mass="28890">MTTLITGARGAVARHLMNLHDDAGLPYRAATADPATAAATPGTVHLDLAAPGTFAPALTGIKQVFLYASAEHIDVFIKEAAAAGVRHVVLLSSSAVLAEDAENNLMAKAHLDVENALLASPLPTTVLRPGSFAGNARGWAWAIKSGSPVNLPFPGAHNDPIHELDVAECAFSVLADRSKAGQVYHLTGPASMDFRTQIAELSAALGRTVEIAQVTPDAWKAEVAAYVPAPYADALIDWWRSNDGKPVDTTGTVATLTGHPARPFTTWAEDNAADFA</sequence>
<dbReference type="InterPro" id="IPR051604">
    <property type="entry name" value="Ergot_Alk_Oxidoreductase"/>
</dbReference>
<gene>
    <name evidence="2" type="ORF">LZ495_22990</name>
</gene>
<dbReference type="PANTHER" id="PTHR43162">
    <property type="match status" value="1"/>
</dbReference>
<feature type="domain" description="NAD(P)-binding" evidence="1">
    <location>
        <begin position="7"/>
        <end position="176"/>
    </location>
</feature>
<protein>
    <submittedName>
        <fullName evidence="2">NAD(P)H-binding protein</fullName>
    </submittedName>
</protein>
<dbReference type="Pfam" id="PF13460">
    <property type="entry name" value="NAD_binding_10"/>
    <property type="match status" value="1"/>
</dbReference>